<dbReference type="GO" id="GO:0005686">
    <property type="term" value="C:U2 snRNP"/>
    <property type="evidence" value="ECO:0007669"/>
    <property type="project" value="TreeGrafter"/>
</dbReference>
<dbReference type="Proteomes" id="UP001140510">
    <property type="component" value="Unassembled WGS sequence"/>
</dbReference>
<dbReference type="InterPro" id="IPR012677">
    <property type="entry name" value="Nucleotide-bd_a/b_plait_sf"/>
</dbReference>
<dbReference type="SMART" id="SM00360">
    <property type="entry name" value="RRM"/>
    <property type="match status" value="1"/>
</dbReference>
<evidence type="ECO:0000313" key="4">
    <source>
        <dbReference type="Proteomes" id="UP001140510"/>
    </source>
</evidence>
<feature type="domain" description="RRM" evidence="2">
    <location>
        <begin position="24"/>
        <end position="113"/>
    </location>
</feature>
<dbReference type="PANTHER" id="PTHR15608:SF0">
    <property type="entry name" value="HIV TAT-SPECIFIC FACTOR 1"/>
    <property type="match status" value="1"/>
</dbReference>
<dbReference type="Pfam" id="PF00076">
    <property type="entry name" value="RRM_1"/>
    <property type="match status" value="1"/>
</dbReference>
<dbReference type="InterPro" id="IPR035979">
    <property type="entry name" value="RBD_domain_sf"/>
</dbReference>
<reference evidence="3" key="1">
    <citation type="submission" date="2022-10" db="EMBL/GenBank/DDBJ databases">
        <title>Tapping the CABI collections for fungal endophytes: first genome assemblies for Collariella, Neodidymelliopsis, Ascochyta clinopodiicola, Didymella pomorum, Didymosphaeria variabile, Neocosmospora piperis and Neocucurbitaria cava.</title>
        <authorList>
            <person name="Hill R."/>
        </authorList>
    </citation>
    <scope>NUCLEOTIDE SEQUENCE</scope>
    <source>
        <strain evidence="3">IMI 355091</strain>
    </source>
</reference>
<dbReference type="GO" id="GO:0003723">
    <property type="term" value="F:RNA binding"/>
    <property type="evidence" value="ECO:0007669"/>
    <property type="project" value="UniProtKB-UniRule"/>
</dbReference>
<keyword evidence="1" id="KW-0694">RNA-binding</keyword>
<organism evidence="3 4">
    <name type="scientific">Didymella pomorum</name>
    <dbReference type="NCBI Taxonomy" id="749634"/>
    <lineage>
        <taxon>Eukaryota</taxon>
        <taxon>Fungi</taxon>
        <taxon>Dikarya</taxon>
        <taxon>Ascomycota</taxon>
        <taxon>Pezizomycotina</taxon>
        <taxon>Dothideomycetes</taxon>
        <taxon>Pleosporomycetidae</taxon>
        <taxon>Pleosporales</taxon>
        <taxon>Pleosporineae</taxon>
        <taxon>Didymellaceae</taxon>
        <taxon>Didymella</taxon>
    </lineage>
</organism>
<evidence type="ECO:0000259" key="2">
    <source>
        <dbReference type="PROSITE" id="PS50102"/>
    </source>
</evidence>
<gene>
    <name evidence="3" type="ORF">N0V91_009869</name>
</gene>
<dbReference type="Gene3D" id="3.30.70.330">
    <property type="match status" value="1"/>
</dbReference>
<proteinExistence type="predicted"/>
<dbReference type="PROSITE" id="PS50102">
    <property type="entry name" value="RRM"/>
    <property type="match status" value="1"/>
</dbReference>
<dbReference type="PANTHER" id="PTHR15608">
    <property type="entry name" value="SPLICING FACTOR U2AF-ASSOCIATED PROTEIN 2"/>
    <property type="match status" value="1"/>
</dbReference>
<name>A0A9W9D3Z2_9PLEO</name>
<dbReference type="InterPro" id="IPR034393">
    <property type="entry name" value="TatSF1-like"/>
</dbReference>
<keyword evidence="4" id="KW-1185">Reference proteome</keyword>
<dbReference type="OrthoDB" id="10258585at2759"/>
<accession>A0A9W9D3Z2</accession>
<evidence type="ECO:0000313" key="3">
    <source>
        <dbReference type="EMBL" id="KAJ4398867.1"/>
    </source>
</evidence>
<dbReference type="InterPro" id="IPR000504">
    <property type="entry name" value="RRM_dom"/>
</dbReference>
<evidence type="ECO:0000256" key="1">
    <source>
        <dbReference type="PROSITE-ProRule" id="PRU00176"/>
    </source>
</evidence>
<dbReference type="EMBL" id="JAPEVA010000119">
    <property type="protein sequence ID" value="KAJ4398867.1"/>
    <property type="molecule type" value="Genomic_DNA"/>
</dbReference>
<protein>
    <recommendedName>
        <fullName evidence="2">RRM domain-containing protein</fullName>
    </recommendedName>
</protein>
<dbReference type="AlphaFoldDB" id="A0A9W9D3Z2"/>
<sequence>MSELIEPSDVCAQANNEPKVAENRAIYVSNLARDTNEQEIKEVFQKFGIIDQRADGNKRIRMYMDEHGGFNGDCLIIYFKKESVDLAIRMMDEYYFRFDDRSQGVIRVTVSVRLTHANA</sequence>
<dbReference type="GO" id="GO:0005684">
    <property type="term" value="C:U2-type spliceosomal complex"/>
    <property type="evidence" value="ECO:0007669"/>
    <property type="project" value="TreeGrafter"/>
</dbReference>
<dbReference type="SUPFAM" id="SSF54928">
    <property type="entry name" value="RNA-binding domain, RBD"/>
    <property type="match status" value="1"/>
</dbReference>
<comment type="caution">
    <text evidence="3">The sequence shown here is derived from an EMBL/GenBank/DDBJ whole genome shotgun (WGS) entry which is preliminary data.</text>
</comment>